<keyword evidence="13 14" id="KW-0464">Manganese</keyword>
<feature type="binding site" evidence="14 15">
    <location>
        <position position="112"/>
    </location>
    <ligand>
        <name>a divalent metal cation</name>
        <dbReference type="ChEBI" id="CHEBI:60240"/>
    </ligand>
</feature>
<keyword evidence="10 14" id="KW-0479">Metal-binding</keyword>
<keyword evidence="8 14" id="KW-0963">Cytoplasm</keyword>
<dbReference type="PROSITE" id="PS51975">
    <property type="entry name" value="RNASE_H_2"/>
    <property type="match status" value="1"/>
</dbReference>
<evidence type="ECO:0000256" key="10">
    <source>
        <dbReference type="ARBA" id="ARBA00022723"/>
    </source>
</evidence>
<dbReference type="AlphaFoldDB" id="A0A0R2NZ29"/>
<evidence type="ECO:0000256" key="13">
    <source>
        <dbReference type="ARBA" id="ARBA00023211"/>
    </source>
</evidence>
<dbReference type="GO" id="GO:0032299">
    <property type="term" value="C:ribonuclease H2 complex"/>
    <property type="evidence" value="ECO:0007669"/>
    <property type="project" value="TreeGrafter"/>
</dbReference>
<organism evidence="18 19">
    <name type="scientific">Actinobacteria bacterium BACL2 MAG-120802-bin41</name>
    <dbReference type="NCBI Taxonomy" id="1655568"/>
    <lineage>
        <taxon>Bacteria</taxon>
        <taxon>Bacillati</taxon>
        <taxon>Actinomycetota</taxon>
        <taxon>Actinomycetes</taxon>
        <taxon>Actinomycetes incertae sedis</taxon>
        <taxon>ac1 cluster</taxon>
    </lineage>
</organism>
<name>A0A0R2NZ29_9ACTN</name>
<evidence type="ECO:0000256" key="12">
    <source>
        <dbReference type="ARBA" id="ARBA00022801"/>
    </source>
</evidence>
<evidence type="ECO:0000256" key="6">
    <source>
        <dbReference type="ARBA" id="ARBA00012180"/>
    </source>
</evidence>
<dbReference type="GO" id="GO:0006298">
    <property type="term" value="P:mismatch repair"/>
    <property type="evidence" value="ECO:0007669"/>
    <property type="project" value="TreeGrafter"/>
</dbReference>
<evidence type="ECO:0000256" key="9">
    <source>
        <dbReference type="ARBA" id="ARBA00022722"/>
    </source>
</evidence>
<dbReference type="InterPro" id="IPR001352">
    <property type="entry name" value="RNase_HII/HIII"/>
</dbReference>
<dbReference type="GO" id="GO:0043137">
    <property type="term" value="P:DNA replication, removal of RNA primer"/>
    <property type="evidence" value="ECO:0007669"/>
    <property type="project" value="TreeGrafter"/>
</dbReference>
<dbReference type="InterPro" id="IPR036397">
    <property type="entry name" value="RNaseH_sf"/>
</dbReference>
<comment type="function">
    <text evidence="3 14 16">Endonuclease that specifically degrades the RNA of RNA-DNA hybrids.</text>
</comment>
<dbReference type="PANTHER" id="PTHR10954:SF18">
    <property type="entry name" value="RIBONUCLEASE HII"/>
    <property type="match status" value="1"/>
</dbReference>
<evidence type="ECO:0000256" key="7">
    <source>
        <dbReference type="ARBA" id="ARBA00019179"/>
    </source>
</evidence>
<evidence type="ECO:0000256" key="2">
    <source>
        <dbReference type="ARBA" id="ARBA00001946"/>
    </source>
</evidence>
<evidence type="ECO:0000256" key="4">
    <source>
        <dbReference type="ARBA" id="ARBA00004496"/>
    </source>
</evidence>
<comment type="catalytic activity">
    <reaction evidence="1 14 15 16">
        <text>Endonucleolytic cleavage to 5'-phosphomonoester.</text>
        <dbReference type="EC" id="3.1.26.4"/>
    </reaction>
</comment>
<feature type="domain" description="RNase H type-2" evidence="17">
    <location>
        <begin position="12"/>
        <end position="200"/>
    </location>
</feature>
<evidence type="ECO:0000256" key="11">
    <source>
        <dbReference type="ARBA" id="ARBA00022759"/>
    </source>
</evidence>
<comment type="subcellular location">
    <subcellularLocation>
        <location evidence="4 14">Cytoplasm</location>
    </subcellularLocation>
</comment>
<evidence type="ECO:0000313" key="19">
    <source>
        <dbReference type="Proteomes" id="UP000053941"/>
    </source>
</evidence>
<evidence type="ECO:0000256" key="8">
    <source>
        <dbReference type="ARBA" id="ARBA00022490"/>
    </source>
</evidence>
<dbReference type="NCBIfam" id="NF000595">
    <property type="entry name" value="PRK00015.1-3"/>
    <property type="match status" value="1"/>
</dbReference>
<comment type="caution">
    <text evidence="18">The sequence shown here is derived from an EMBL/GenBank/DDBJ whole genome shotgun (WGS) entry which is preliminary data.</text>
</comment>
<dbReference type="CDD" id="cd07182">
    <property type="entry name" value="RNase_HII_bacteria_HII_like"/>
    <property type="match status" value="1"/>
</dbReference>
<gene>
    <name evidence="14" type="primary">rnhB</name>
    <name evidence="18" type="ORF">ABR60_03220</name>
</gene>
<evidence type="ECO:0000313" key="18">
    <source>
        <dbReference type="EMBL" id="KRO31071.1"/>
    </source>
</evidence>
<comment type="cofactor">
    <cofactor evidence="2">
        <name>Mg(2+)</name>
        <dbReference type="ChEBI" id="CHEBI:18420"/>
    </cofactor>
</comment>
<dbReference type="GO" id="GO:0003723">
    <property type="term" value="F:RNA binding"/>
    <property type="evidence" value="ECO:0007669"/>
    <property type="project" value="UniProtKB-UniRule"/>
</dbReference>
<dbReference type="Pfam" id="PF01351">
    <property type="entry name" value="RNase_HII"/>
    <property type="match status" value="1"/>
</dbReference>
<comment type="similarity">
    <text evidence="5 14 16">Belongs to the RNase HII family.</text>
</comment>
<dbReference type="Gene3D" id="3.30.420.10">
    <property type="entry name" value="Ribonuclease H-like superfamily/Ribonuclease H"/>
    <property type="match status" value="1"/>
</dbReference>
<dbReference type="Proteomes" id="UP000053941">
    <property type="component" value="Unassembled WGS sequence"/>
</dbReference>
<dbReference type="HAMAP" id="MF_00052_B">
    <property type="entry name" value="RNase_HII_B"/>
    <property type="match status" value="1"/>
</dbReference>
<dbReference type="GO" id="GO:0004523">
    <property type="term" value="F:RNA-DNA hybrid ribonuclease activity"/>
    <property type="evidence" value="ECO:0007669"/>
    <property type="project" value="UniProtKB-UniRule"/>
</dbReference>
<keyword evidence="12 14" id="KW-0378">Hydrolase</keyword>
<dbReference type="EC" id="3.1.26.4" evidence="6 14"/>
<keyword evidence="9 14" id="KW-0540">Nuclease</keyword>
<protein>
    <recommendedName>
        <fullName evidence="7 14">Ribonuclease HII</fullName>
        <shortName evidence="14">RNase HII</shortName>
        <ecNumber evidence="6 14">3.1.26.4</ecNumber>
    </recommendedName>
</protein>
<evidence type="ECO:0000256" key="3">
    <source>
        <dbReference type="ARBA" id="ARBA00004065"/>
    </source>
</evidence>
<dbReference type="InterPro" id="IPR012337">
    <property type="entry name" value="RNaseH-like_sf"/>
</dbReference>
<dbReference type="PANTHER" id="PTHR10954">
    <property type="entry name" value="RIBONUCLEASE H2 SUBUNIT A"/>
    <property type="match status" value="1"/>
</dbReference>
<dbReference type="InterPro" id="IPR022898">
    <property type="entry name" value="RNase_HII"/>
</dbReference>
<reference evidence="18 19" key="1">
    <citation type="submission" date="2015-10" db="EMBL/GenBank/DDBJ databases">
        <title>Metagenome-Assembled Genomes uncover a global brackish microbiome.</title>
        <authorList>
            <person name="Hugerth L.W."/>
            <person name="Larsson J."/>
            <person name="Alneberg J."/>
            <person name="Lindh M.V."/>
            <person name="Legrand C."/>
            <person name="Pinhassi J."/>
            <person name="Andersson A.F."/>
        </authorList>
    </citation>
    <scope>NUCLEOTIDE SEQUENCE [LARGE SCALE GENOMIC DNA]</scope>
    <source>
        <strain evidence="18">BACL2 MAG-120802-bin41</strain>
    </source>
</reference>
<dbReference type="InterPro" id="IPR024567">
    <property type="entry name" value="RNase_HII/HIII_dom"/>
</dbReference>
<dbReference type="GO" id="GO:0005737">
    <property type="term" value="C:cytoplasm"/>
    <property type="evidence" value="ECO:0007669"/>
    <property type="project" value="UniProtKB-SubCell"/>
</dbReference>
<feature type="binding site" evidence="14 15">
    <location>
        <position position="18"/>
    </location>
    <ligand>
        <name>a divalent metal cation</name>
        <dbReference type="ChEBI" id="CHEBI:60240"/>
    </ligand>
</feature>
<evidence type="ECO:0000256" key="15">
    <source>
        <dbReference type="PROSITE-ProRule" id="PRU01319"/>
    </source>
</evidence>
<feature type="binding site" evidence="14 15">
    <location>
        <position position="19"/>
    </location>
    <ligand>
        <name>a divalent metal cation</name>
        <dbReference type="ChEBI" id="CHEBI:60240"/>
    </ligand>
</feature>
<evidence type="ECO:0000256" key="16">
    <source>
        <dbReference type="RuleBase" id="RU003515"/>
    </source>
</evidence>
<accession>A0A0R2NZ29</accession>
<evidence type="ECO:0000256" key="14">
    <source>
        <dbReference type="HAMAP-Rule" id="MF_00052"/>
    </source>
</evidence>
<comment type="cofactor">
    <cofactor evidence="14 15">
        <name>Mn(2+)</name>
        <dbReference type="ChEBI" id="CHEBI:29035"/>
    </cofactor>
    <cofactor evidence="14 15">
        <name>Mg(2+)</name>
        <dbReference type="ChEBI" id="CHEBI:18420"/>
    </cofactor>
    <text evidence="14 15">Manganese or magnesium. Binds 1 divalent metal ion per monomer in the absence of substrate. May bind a second metal ion after substrate binding.</text>
</comment>
<dbReference type="SUPFAM" id="SSF53098">
    <property type="entry name" value="Ribonuclease H-like"/>
    <property type="match status" value="1"/>
</dbReference>
<evidence type="ECO:0000256" key="1">
    <source>
        <dbReference type="ARBA" id="ARBA00000077"/>
    </source>
</evidence>
<sequence>MIESRLLQSGLSKIAGVDEAGRGACAGPLVVAAVMLKDINDVKLAKVRDSKELKPSLREELFEVIVEQALDYSIIEIPASEIDAIGLHKANLEGMRRAINALEIEPEYVLTDGYQISGLRCESLAIWKGDQVAISISAASILAKVYRDRIMVKLDVLHPGYHFAEHKGYVTRAHERSLSELGVTTIHRKSYANIQALINK</sequence>
<keyword evidence="11 14" id="KW-0255">Endonuclease</keyword>
<dbReference type="GO" id="GO:0030145">
    <property type="term" value="F:manganese ion binding"/>
    <property type="evidence" value="ECO:0007669"/>
    <property type="project" value="UniProtKB-UniRule"/>
</dbReference>
<evidence type="ECO:0000259" key="17">
    <source>
        <dbReference type="PROSITE" id="PS51975"/>
    </source>
</evidence>
<proteinExistence type="inferred from homology"/>
<evidence type="ECO:0000256" key="5">
    <source>
        <dbReference type="ARBA" id="ARBA00007383"/>
    </source>
</evidence>
<dbReference type="EMBL" id="LIAS01000025">
    <property type="protein sequence ID" value="KRO31071.1"/>
    <property type="molecule type" value="Genomic_DNA"/>
</dbReference>